<dbReference type="EC" id="1.1.1.1" evidence="2"/>
<feature type="region of interest" description="Disordered" evidence="8">
    <location>
        <begin position="104"/>
        <end position="150"/>
    </location>
</feature>
<dbReference type="InterPro" id="IPR023298">
    <property type="entry name" value="ATPase_P-typ_TM_dom_sf"/>
</dbReference>
<comment type="catalytic activity">
    <reaction evidence="6">
        <text>a secondary alcohol + NAD(+) = a ketone + NADH + H(+)</text>
        <dbReference type="Rhea" id="RHEA:10740"/>
        <dbReference type="ChEBI" id="CHEBI:15378"/>
        <dbReference type="ChEBI" id="CHEBI:17087"/>
        <dbReference type="ChEBI" id="CHEBI:35681"/>
        <dbReference type="ChEBI" id="CHEBI:57540"/>
        <dbReference type="ChEBI" id="CHEBI:57945"/>
        <dbReference type="EC" id="1.1.1.1"/>
    </reaction>
</comment>
<evidence type="ECO:0000313" key="11">
    <source>
        <dbReference type="Proteomes" id="UP001225605"/>
    </source>
</evidence>
<protein>
    <recommendedName>
        <fullName evidence="2">alcohol dehydrogenase</fullName>
        <ecNumber evidence="2">1.1.1.1</ecNumber>
    </recommendedName>
</protein>
<comment type="catalytic activity">
    <reaction evidence="7">
        <text>a primary alcohol + NAD(+) = an aldehyde + NADH + H(+)</text>
        <dbReference type="Rhea" id="RHEA:10736"/>
        <dbReference type="ChEBI" id="CHEBI:15378"/>
        <dbReference type="ChEBI" id="CHEBI:15734"/>
        <dbReference type="ChEBI" id="CHEBI:17478"/>
        <dbReference type="ChEBI" id="CHEBI:57540"/>
        <dbReference type="ChEBI" id="CHEBI:57945"/>
        <dbReference type="EC" id="1.1.1.1"/>
    </reaction>
</comment>
<feature type="region of interest" description="Disordered" evidence="8">
    <location>
        <begin position="193"/>
        <end position="297"/>
    </location>
</feature>
<comment type="caution">
    <text evidence="10">The sequence shown here is derived from an EMBL/GenBank/DDBJ whole genome shotgun (WGS) entry which is preliminary data.</text>
</comment>
<evidence type="ECO:0000256" key="4">
    <source>
        <dbReference type="ARBA" id="ARBA00022833"/>
    </source>
</evidence>
<evidence type="ECO:0000256" key="5">
    <source>
        <dbReference type="ARBA" id="ARBA00023002"/>
    </source>
</evidence>
<keyword evidence="3" id="KW-0479">Metal-binding</keyword>
<reference evidence="10 11" key="1">
    <citation type="submission" date="2017-06" db="EMBL/GenBank/DDBJ databases">
        <title>Cultured bacterium strain Saccharothrix yanglingensis Hhs.015.</title>
        <authorList>
            <person name="Xia Y."/>
        </authorList>
    </citation>
    <scope>NUCLEOTIDE SEQUENCE [LARGE SCALE GENOMIC DNA]</scope>
    <source>
        <strain evidence="10 11">Hhs.015</strain>
    </source>
</reference>
<evidence type="ECO:0000256" key="6">
    <source>
        <dbReference type="ARBA" id="ARBA00049164"/>
    </source>
</evidence>
<evidence type="ECO:0000256" key="3">
    <source>
        <dbReference type="ARBA" id="ARBA00022723"/>
    </source>
</evidence>
<evidence type="ECO:0000256" key="2">
    <source>
        <dbReference type="ARBA" id="ARBA00013190"/>
    </source>
</evidence>
<sequence length="379" mass="39479">MKTVRGTTRGVIVRTAAVTELGAPPEVRDVPVPRPGTRQVLVRLESSGICHTDTHAANGDWPVKPTPPFVPGHEGVGTVDAVGDGVGPALLGTRVAIPWLGTPAASAPTARPAGRRCASSSTTSAPASACAPIPGSPPASPSPPPCDCSSPTPPFMNTRFRTAPIDWQDWALAAAIATVAYAVVEAEKWWRRNRTHQRRPPPSGRAHRPPPPPRADRGTAFAEVSAHTGAPKSTWNGRGPPGDTTNRSTAPDGGPVSGARGGTRRQPARPVRRLSLVDRRAAVRTAPPAHSSRGAVRGRTRCVISSGTCSGGRTAGSPWVASGVEPTSRGDLSWPLPRCASWPVSTRTALWSNCCSTTSVRPRRVTTSSCTTGAVRSST</sequence>
<dbReference type="SUPFAM" id="SSF81665">
    <property type="entry name" value="Calcium ATPase, transmembrane domain M"/>
    <property type="match status" value="1"/>
</dbReference>
<feature type="domain" description="Alcohol dehydrogenase-like N-terminal" evidence="9">
    <location>
        <begin position="38"/>
        <end position="104"/>
    </location>
</feature>
<evidence type="ECO:0000313" key="10">
    <source>
        <dbReference type="EMBL" id="MDQ2586692.1"/>
    </source>
</evidence>
<dbReference type="InterPro" id="IPR013154">
    <property type="entry name" value="ADH-like_N"/>
</dbReference>
<evidence type="ECO:0000256" key="1">
    <source>
        <dbReference type="ARBA" id="ARBA00001947"/>
    </source>
</evidence>
<feature type="compositionally biased region" description="Basic residues" evidence="8">
    <location>
        <begin position="262"/>
        <end position="272"/>
    </location>
</feature>
<keyword evidence="4" id="KW-0862">Zinc</keyword>
<evidence type="ECO:0000259" key="9">
    <source>
        <dbReference type="Pfam" id="PF08240"/>
    </source>
</evidence>
<proteinExistence type="predicted"/>
<dbReference type="InterPro" id="IPR011032">
    <property type="entry name" value="GroES-like_sf"/>
</dbReference>
<dbReference type="PANTHER" id="PTHR42940">
    <property type="entry name" value="ALCOHOL DEHYDROGENASE 1-RELATED"/>
    <property type="match status" value="1"/>
</dbReference>
<dbReference type="EMBL" id="NSDM01000010">
    <property type="protein sequence ID" value="MDQ2586692.1"/>
    <property type="molecule type" value="Genomic_DNA"/>
</dbReference>
<organism evidence="10 11">
    <name type="scientific">Saccharothrix yanglingensis</name>
    <dbReference type="NCBI Taxonomy" id="659496"/>
    <lineage>
        <taxon>Bacteria</taxon>
        <taxon>Bacillati</taxon>
        <taxon>Actinomycetota</taxon>
        <taxon>Actinomycetes</taxon>
        <taxon>Pseudonocardiales</taxon>
        <taxon>Pseudonocardiaceae</taxon>
        <taxon>Saccharothrix</taxon>
    </lineage>
</organism>
<comment type="cofactor">
    <cofactor evidence="1">
        <name>Zn(2+)</name>
        <dbReference type="ChEBI" id="CHEBI:29105"/>
    </cofactor>
</comment>
<dbReference type="Proteomes" id="UP001225605">
    <property type="component" value="Unassembled WGS sequence"/>
</dbReference>
<feature type="compositionally biased region" description="Low complexity" evidence="8">
    <location>
        <begin position="104"/>
        <end position="133"/>
    </location>
</feature>
<feature type="compositionally biased region" description="Pro residues" evidence="8">
    <location>
        <begin position="134"/>
        <end position="150"/>
    </location>
</feature>
<dbReference type="InterPro" id="IPR002328">
    <property type="entry name" value="ADH_Zn_CS"/>
</dbReference>
<keyword evidence="11" id="KW-1185">Reference proteome</keyword>
<keyword evidence="5" id="KW-0560">Oxidoreductase</keyword>
<name>A0ABU0X3W7_9PSEU</name>
<evidence type="ECO:0000256" key="7">
    <source>
        <dbReference type="ARBA" id="ARBA00049243"/>
    </source>
</evidence>
<accession>A0ABU0X3W7</accession>
<dbReference type="Pfam" id="PF08240">
    <property type="entry name" value="ADH_N"/>
    <property type="match status" value="1"/>
</dbReference>
<evidence type="ECO:0000256" key="8">
    <source>
        <dbReference type="SAM" id="MobiDB-lite"/>
    </source>
</evidence>
<dbReference type="PANTHER" id="PTHR42940:SF8">
    <property type="entry name" value="VACUOLAR PROTEIN SORTING-ASSOCIATED PROTEIN 11"/>
    <property type="match status" value="1"/>
</dbReference>
<dbReference type="PROSITE" id="PS00059">
    <property type="entry name" value="ADH_ZINC"/>
    <property type="match status" value="1"/>
</dbReference>
<dbReference type="Gene3D" id="3.90.180.10">
    <property type="entry name" value="Medium-chain alcohol dehydrogenases, catalytic domain"/>
    <property type="match status" value="1"/>
</dbReference>
<gene>
    <name evidence="10" type="ORF">CKY47_22395</name>
</gene>
<dbReference type="SUPFAM" id="SSF50129">
    <property type="entry name" value="GroES-like"/>
    <property type="match status" value="1"/>
</dbReference>